<evidence type="ECO:0000256" key="1">
    <source>
        <dbReference type="ARBA" id="ARBA00023015"/>
    </source>
</evidence>
<dbReference type="KEGG" id="bliq:INP51_11700"/>
<dbReference type="PROSITE" id="PS00894">
    <property type="entry name" value="HTH_DEOR_1"/>
    <property type="match status" value="1"/>
</dbReference>
<dbReference type="InterPro" id="IPR014036">
    <property type="entry name" value="DeoR-like_C"/>
</dbReference>
<dbReference type="Pfam" id="PF08220">
    <property type="entry name" value="HTH_DeoR"/>
    <property type="match status" value="1"/>
</dbReference>
<feature type="domain" description="HTH deoR-type" evidence="4">
    <location>
        <begin position="9"/>
        <end position="64"/>
    </location>
</feature>
<dbReference type="InterPro" id="IPR018356">
    <property type="entry name" value="Tscrpt_reg_HTH_DeoR_CS"/>
</dbReference>
<accession>A0A7M2REA4</accession>
<dbReference type="PRINTS" id="PR00037">
    <property type="entry name" value="HTHLACR"/>
</dbReference>
<reference evidence="5 6" key="1">
    <citation type="submission" date="2020-10" db="EMBL/GenBank/DDBJ databases">
        <title>Blautia liquoris sp.nov., isolated from the mud in a fermentation cellar used for the production of Chinese strong-flavoured liquor.</title>
        <authorList>
            <person name="Lu L."/>
        </authorList>
    </citation>
    <scope>NUCLEOTIDE SEQUENCE [LARGE SCALE GENOMIC DNA]</scope>
    <source>
        <strain evidence="5 6">LZLJ-3</strain>
    </source>
</reference>
<evidence type="ECO:0000259" key="4">
    <source>
        <dbReference type="PROSITE" id="PS51000"/>
    </source>
</evidence>
<dbReference type="PANTHER" id="PTHR30363">
    <property type="entry name" value="HTH-TYPE TRANSCRIPTIONAL REGULATOR SRLR-RELATED"/>
    <property type="match status" value="1"/>
</dbReference>
<dbReference type="EMBL" id="CP063304">
    <property type="protein sequence ID" value="QOV18665.1"/>
    <property type="molecule type" value="Genomic_DNA"/>
</dbReference>
<organism evidence="5 6">
    <name type="scientific">Blautia liquoris</name>
    <dbReference type="NCBI Taxonomy" id="2779518"/>
    <lineage>
        <taxon>Bacteria</taxon>
        <taxon>Bacillati</taxon>
        <taxon>Bacillota</taxon>
        <taxon>Clostridia</taxon>
        <taxon>Lachnospirales</taxon>
        <taxon>Lachnospiraceae</taxon>
        <taxon>Blautia</taxon>
    </lineage>
</organism>
<dbReference type="GO" id="GO:0003700">
    <property type="term" value="F:DNA-binding transcription factor activity"/>
    <property type="evidence" value="ECO:0007669"/>
    <property type="project" value="InterPro"/>
</dbReference>
<dbReference type="InterPro" id="IPR037171">
    <property type="entry name" value="NagB/RpiA_transferase-like"/>
</dbReference>
<dbReference type="InterPro" id="IPR050313">
    <property type="entry name" value="Carb_Metab_HTH_regulators"/>
</dbReference>
<dbReference type="SUPFAM" id="SSF46785">
    <property type="entry name" value="Winged helix' DNA-binding domain"/>
    <property type="match status" value="1"/>
</dbReference>
<dbReference type="PANTHER" id="PTHR30363:SF44">
    <property type="entry name" value="AGA OPERON TRANSCRIPTIONAL REPRESSOR-RELATED"/>
    <property type="match status" value="1"/>
</dbReference>
<gene>
    <name evidence="5" type="ORF">INP51_11700</name>
</gene>
<dbReference type="InterPro" id="IPR001034">
    <property type="entry name" value="DeoR_HTH"/>
</dbReference>
<evidence type="ECO:0000256" key="2">
    <source>
        <dbReference type="ARBA" id="ARBA00023125"/>
    </source>
</evidence>
<keyword evidence="1" id="KW-0805">Transcription regulation</keyword>
<evidence type="ECO:0000256" key="3">
    <source>
        <dbReference type="ARBA" id="ARBA00023163"/>
    </source>
</evidence>
<keyword evidence="3" id="KW-0804">Transcription</keyword>
<dbReference type="InterPro" id="IPR036390">
    <property type="entry name" value="WH_DNA-bd_sf"/>
</dbReference>
<dbReference type="Proteomes" id="UP000593601">
    <property type="component" value="Chromosome"/>
</dbReference>
<protein>
    <submittedName>
        <fullName evidence="5">DeoR/GlpR transcriptional regulator</fullName>
    </submittedName>
</protein>
<dbReference type="Pfam" id="PF00455">
    <property type="entry name" value="DeoRC"/>
    <property type="match status" value="1"/>
</dbReference>
<sequence>MKRGKKMLSIERREKIKEILLTKKNVTVAEMAELFSVSTETIRRDFELLSNEGFLIKTYGGASLSFRKNITVPQKIKSFVMREEKQRMAKQAVQLIHPNDCIFLDHSTTVFALCEFLSDIPLTVMTNSLPVMEAVSQYRNIQLCVPSGDFDQKSQAFFGIETIKYLKQHCFDKSFISCTSLDMVYGIHDSEDMIAELHRSILECTDNACLIADHTKFDRSAFVRTSPIESVDILITDEKVSEDWRTHLKEYEIHIIESEK</sequence>
<dbReference type="Gene3D" id="1.10.10.10">
    <property type="entry name" value="Winged helix-like DNA-binding domain superfamily/Winged helix DNA-binding domain"/>
    <property type="match status" value="1"/>
</dbReference>
<proteinExistence type="predicted"/>
<keyword evidence="2" id="KW-0238">DNA-binding</keyword>
<keyword evidence="6" id="KW-1185">Reference proteome</keyword>
<dbReference type="AlphaFoldDB" id="A0A7M2REA4"/>
<evidence type="ECO:0000313" key="5">
    <source>
        <dbReference type="EMBL" id="QOV18665.1"/>
    </source>
</evidence>
<dbReference type="SUPFAM" id="SSF100950">
    <property type="entry name" value="NagB/RpiA/CoA transferase-like"/>
    <property type="match status" value="1"/>
</dbReference>
<dbReference type="GO" id="GO:0003677">
    <property type="term" value="F:DNA binding"/>
    <property type="evidence" value="ECO:0007669"/>
    <property type="project" value="UniProtKB-KW"/>
</dbReference>
<dbReference type="RefSeq" id="WP_193735027.1">
    <property type="nucleotide sequence ID" value="NZ_CP063304.1"/>
</dbReference>
<dbReference type="InterPro" id="IPR036388">
    <property type="entry name" value="WH-like_DNA-bd_sf"/>
</dbReference>
<evidence type="ECO:0000313" key="6">
    <source>
        <dbReference type="Proteomes" id="UP000593601"/>
    </source>
</evidence>
<name>A0A7M2REA4_9FIRM</name>
<dbReference type="SMART" id="SM00420">
    <property type="entry name" value="HTH_DEOR"/>
    <property type="match status" value="1"/>
</dbReference>
<dbReference type="SMART" id="SM01134">
    <property type="entry name" value="DeoRC"/>
    <property type="match status" value="1"/>
</dbReference>
<dbReference type="PROSITE" id="PS51000">
    <property type="entry name" value="HTH_DEOR_2"/>
    <property type="match status" value="1"/>
</dbReference>